<keyword evidence="5" id="KW-0677">Repeat</keyword>
<sequence>MSVLTKDIQFRGAISDFHAFRAPLKAADYDPLVIRSNPEDVYGDGNNFEPKPWTCLGSEEEVRAASIAPALLDAAVQATREPLRRNCSQYAPRELGADEQAAILASPEFADFLARIRPRWEAALAENAAVNILEDDLAALADEDGPSGGRAKASLSELQSFTDLAYSKGRSVAALQWLPHRKGVVAVACIEVAPTDTAVHGVLLWSFRDPIRPELVLECQVEDLTVILQVGSFQINPAMPHLVAGGCITGQVVLWDASGAEAQAPRVAPAFISSLELSHRAPVCALQWLPGVLISKQGSRPPTAEDGPKLGPNDCVFFATTAADGRVLFWDCRGSFQRRRAKKEADEPEWRPVFTLGLKARLGGMLPAARLSFMAKGAAAQSAVAVSSCDGELVWANYASPEGRADGEEAAAAPSVQAHAGGTAALQRSPFHEDLLLSAGAWTWAVWRERTTAAPLLMSPAAPALYTAAAWSPSRPGVIFVGREDGVLEVWDLLDRSHEPVLVATPSAAAISSLAFSPVSTSLGRSARPVQQLLAIGDGIGVTRIMELPRSLRRREASETRSMSALLAREAARIQWSAARAPERARLLKQPDNQATCCTGALAVVMKCNSCWNGELEPESQAVATACAHLFCIPCAQKIFESESACPVCEEVISKSTVKLVKVLQGESAFQEVHNAYTAAKRKYQDATQERNQLLADKQELQQKYAQKAAQARKVADLYQKAQQENERLRANGGTRRNPTEGGYLTLGSGLHVTTPPNLGLTRGPPGSGRVVTTVHRKQVFLAPGQQGFSPTLMNNQGLFNDANMHQLRPQQSGSEGLGFGGMGVMSPLREHTRVHAKAQQPLRQLLSGNSGQARGGSGYHKPDFLGGALNRDLASL</sequence>
<evidence type="ECO:0000256" key="5">
    <source>
        <dbReference type="ARBA" id="ARBA00022737"/>
    </source>
</evidence>
<feature type="domain" description="RING-type" evidence="10">
    <location>
        <begin position="608"/>
        <end position="650"/>
    </location>
</feature>
<keyword evidence="6 8" id="KW-0863">Zinc-finger</keyword>
<dbReference type="GO" id="GO:0036156">
    <property type="term" value="C:inner dynein arm"/>
    <property type="evidence" value="ECO:0007669"/>
    <property type="project" value="TreeGrafter"/>
</dbReference>
<dbReference type="GO" id="GO:0060294">
    <property type="term" value="P:cilium movement involved in cell motility"/>
    <property type="evidence" value="ECO:0007669"/>
    <property type="project" value="TreeGrafter"/>
</dbReference>
<dbReference type="SUPFAM" id="SSF57850">
    <property type="entry name" value="RING/U-box"/>
    <property type="match status" value="1"/>
</dbReference>
<proteinExistence type="predicted"/>
<evidence type="ECO:0000256" key="3">
    <source>
        <dbReference type="ARBA" id="ARBA00022574"/>
    </source>
</evidence>
<dbReference type="PROSITE" id="PS00518">
    <property type="entry name" value="ZF_RING_1"/>
    <property type="match status" value="1"/>
</dbReference>
<comment type="caution">
    <text evidence="11">The sequence shown here is derived from an EMBL/GenBank/DDBJ whole genome shotgun (WGS) entry which is preliminary data.</text>
</comment>
<dbReference type="SMART" id="SM00320">
    <property type="entry name" value="WD40"/>
    <property type="match status" value="4"/>
</dbReference>
<accession>A0AAW1QXU0</accession>
<gene>
    <name evidence="11" type="ORF">WJX81_000804</name>
</gene>
<protein>
    <recommendedName>
        <fullName evidence="10">RING-type domain-containing protein</fullName>
    </recommendedName>
</protein>
<evidence type="ECO:0000256" key="6">
    <source>
        <dbReference type="ARBA" id="ARBA00022771"/>
    </source>
</evidence>
<name>A0AAW1QXU0_9CHLO</name>
<keyword evidence="3" id="KW-0853">WD repeat</keyword>
<keyword evidence="12" id="KW-1185">Reference proteome</keyword>
<evidence type="ECO:0000256" key="7">
    <source>
        <dbReference type="ARBA" id="ARBA00022833"/>
    </source>
</evidence>
<reference evidence="11 12" key="1">
    <citation type="journal article" date="2024" name="Nat. Commun.">
        <title>Phylogenomics reveals the evolutionary origins of lichenization in chlorophyte algae.</title>
        <authorList>
            <person name="Puginier C."/>
            <person name="Libourel C."/>
            <person name="Otte J."/>
            <person name="Skaloud P."/>
            <person name="Haon M."/>
            <person name="Grisel S."/>
            <person name="Petersen M."/>
            <person name="Berrin J.G."/>
            <person name="Delaux P.M."/>
            <person name="Dal Grande F."/>
            <person name="Keller J."/>
        </authorList>
    </citation>
    <scope>NUCLEOTIDE SEQUENCE [LARGE SCALE GENOMIC DNA]</scope>
    <source>
        <strain evidence="11 12">SAG 245.80</strain>
    </source>
</reference>
<dbReference type="AlphaFoldDB" id="A0AAW1QXU0"/>
<dbReference type="InterPro" id="IPR013083">
    <property type="entry name" value="Znf_RING/FYVE/PHD"/>
</dbReference>
<dbReference type="GO" id="GO:0045504">
    <property type="term" value="F:dynein heavy chain binding"/>
    <property type="evidence" value="ECO:0007669"/>
    <property type="project" value="TreeGrafter"/>
</dbReference>
<evidence type="ECO:0000259" key="10">
    <source>
        <dbReference type="PROSITE" id="PS50089"/>
    </source>
</evidence>
<dbReference type="Proteomes" id="UP001445335">
    <property type="component" value="Unassembled WGS sequence"/>
</dbReference>
<evidence type="ECO:0000256" key="1">
    <source>
        <dbReference type="ARBA" id="ARBA00004496"/>
    </source>
</evidence>
<dbReference type="PANTHER" id="PTHR12442:SF5">
    <property type="entry name" value="DYNEIN AXONEMAL INTERMEDIATE CHAIN 3"/>
    <property type="match status" value="1"/>
</dbReference>
<keyword evidence="4" id="KW-0479">Metal-binding</keyword>
<comment type="subcellular location">
    <subcellularLocation>
        <location evidence="1">Cytoplasm</location>
    </subcellularLocation>
</comment>
<dbReference type="InterPro" id="IPR036322">
    <property type="entry name" value="WD40_repeat_dom_sf"/>
</dbReference>
<dbReference type="InterPro" id="IPR001680">
    <property type="entry name" value="WD40_rpt"/>
</dbReference>
<dbReference type="InterPro" id="IPR050687">
    <property type="entry name" value="Dynein_IC"/>
</dbReference>
<feature type="coiled-coil region" evidence="9">
    <location>
        <begin position="677"/>
        <end position="732"/>
    </location>
</feature>
<dbReference type="InterPro" id="IPR015943">
    <property type="entry name" value="WD40/YVTN_repeat-like_dom_sf"/>
</dbReference>
<dbReference type="SMART" id="SM00184">
    <property type="entry name" value="RING"/>
    <property type="match status" value="1"/>
</dbReference>
<dbReference type="InterPro" id="IPR001841">
    <property type="entry name" value="Znf_RING"/>
</dbReference>
<evidence type="ECO:0000256" key="4">
    <source>
        <dbReference type="ARBA" id="ARBA00022723"/>
    </source>
</evidence>
<dbReference type="EMBL" id="JALJOU010000066">
    <property type="protein sequence ID" value="KAK9826349.1"/>
    <property type="molecule type" value="Genomic_DNA"/>
</dbReference>
<dbReference type="GO" id="GO:0045503">
    <property type="term" value="F:dynein light chain binding"/>
    <property type="evidence" value="ECO:0007669"/>
    <property type="project" value="TreeGrafter"/>
</dbReference>
<dbReference type="Gene3D" id="2.130.10.10">
    <property type="entry name" value="YVTN repeat-like/Quinoprotein amine dehydrogenase"/>
    <property type="match status" value="2"/>
</dbReference>
<dbReference type="Gene3D" id="3.30.40.10">
    <property type="entry name" value="Zinc/RING finger domain, C3HC4 (zinc finger)"/>
    <property type="match status" value="1"/>
</dbReference>
<dbReference type="PANTHER" id="PTHR12442">
    <property type="entry name" value="DYNEIN INTERMEDIATE CHAIN"/>
    <property type="match status" value="1"/>
</dbReference>
<keyword evidence="9" id="KW-0175">Coiled coil</keyword>
<dbReference type="GO" id="GO:0008270">
    <property type="term" value="F:zinc ion binding"/>
    <property type="evidence" value="ECO:0007669"/>
    <property type="project" value="UniProtKB-KW"/>
</dbReference>
<dbReference type="Pfam" id="PF14634">
    <property type="entry name" value="zf-RING_5"/>
    <property type="match status" value="1"/>
</dbReference>
<dbReference type="PROSITE" id="PS50089">
    <property type="entry name" value="ZF_RING_2"/>
    <property type="match status" value="1"/>
</dbReference>
<dbReference type="SUPFAM" id="SSF50978">
    <property type="entry name" value="WD40 repeat-like"/>
    <property type="match status" value="1"/>
</dbReference>
<evidence type="ECO:0000313" key="11">
    <source>
        <dbReference type="EMBL" id="KAK9826349.1"/>
    </source>
</evidence>
<organism evidence="11 12">
    <name type="scientific">Elliptochloris bilobata</name>
    <dbReference type="NCBI Taxonomy" id="381761"/>
    <lineage>
        <taxon>Eukaryota</taxon>
        <taxon>Viridiplantae</taxon>
        <taxon>Chlorophyta</taxon>
        <taxon>core chlorophytes</taxon>
        <taxon>Trebouxiophyceae</taxon>
        <taxon>Trebouxiophyceae incertae sedis</taxon>
        <taxon>Elliptochloris clade</taxon>
        <taxon>Elliptochloris</taxon>
    </lineage>
</organism>
<evidence type="ECO:0000256" key="8">
    <source>
        <dbReference type="PROSITE-ProRule" id="PRU00175"/>
    </source>
</evidence>
<evidence type="ECO:0000256" key="2">
    <source>
        <dbReference type="ARBA" id="ARBA00022490"/>
    </source>
</evidence>
<evidence type="ECO:0000313" key="12">
    <source>
        <dbReference type="Proteomes" id="UP001445335"/>
    </source>
</evidence>
<keyword evidence="7" id="KW-0862">Zinc</keyword>
<keyword evidence="2" id="KW-0963">Cytoplasm</keyword>
<dbReference type="GO" id="GO:0036159">
    <property type="term" value="P:inner dynein arm assembly"/>
    <property type="evidence" value="ECO:0007669"/>
    <property type="project" value="TreeGrafter"/>
</dbReference>
<dbReference type="InterPro" id="IPR017907">
    <property type="entry name" value="Znf_RING_CS"/>
</dbReference>
<evidence type="ECO:0000256" key="9">
    <source>
        <dbReference type="SAM" id="Coils"/>
    </source>
</evidence>